<evidence type="ECO:0000256" key="6">
    <source>
        <dbReference type="ARBA" id="ARBA00023033"/>
    </source>
</evidence>
<keyword evidence="4 8" id="KW-0560">Oxidoreductase</keyword>
<reference evidence="9 10" key="1">
    <citation type="journal article" date="2019" name="New Phytol.">
        <title>Comparative genomics reveals unique wood-decay strategies and fruiting body development in the Schizophyllaceae.</title>
        <authorList>
            <person name="Almasi E."/>
            <person name="Sahu N."/>
            <person name="Krizsan K."/>
            <person name="Balint B."/>
            <person name="Kovacs G.M."/>
            <person name="Kiss B."/>
            <person name="Cseklye J."/>
            <person name="Drula E."/>
            <person name="Henrissat B."/>
            <person name="Nagy I."/>
            <person name="Chovatia M."/>
            <person name="Adam C."/>
            <person name="LaButti K."/>
            <person name="Lipzen A."/>
            <person name="Riley R."/>
            <person name="Grigoriev I.V."/>
            <person name="Nagy L.G."/>
        </authorList>
    </citation>
    <scope>NUCLEOTIDE SEQUENCE [LARGE SCALE GENOMIC DNA]</scope>
    <source>
        <strain evidence="9 10">NL-1724</strain>
    </source>
</reference>
<dbReference type="GO" id="GO:0004497">
    <property type="term" value="F:monooxygenase activity"/>
    <property type="evidence" value="ECO:0007669"/>
    <property type="project" value="UniProtKB-KW"/>
</dbReference>
<accession>A0A550CFI8</accession>
<dbReference type="InterPro" id="IPR002401">
    <property type="entry name" value="Cyt_P450_E_grp-I"/>
</dbReference>
<sequence length="338" mass="36944">MTCVFESARTAVYAPLTHHLYTQVIFQLTVRCLSGTEIADDDAVVALLKRQYDVLAETTPTTVLLPWLPTPAMVRKLRATKVVYDTVVAAVDARERGGCARDDTLQLLLDAGDDRATIIGFIMGLLVAGARATGTTASWLVVYLSAYPEWRVEAKEEILRLLATHATESATSPLQARLASIPLAAWEADTPVFDALIRETLRIAQPHTAIRKNLGPDVLVDGKLVPAGAHVVYPFSDVHLDEALYPSPWVFDPTRPARQGKMEYLGFGGGNTVCLGNRLAKMMIKLSTGMFLLAFESSVVDATGIALAEAPVPDWNDAVHARPTRPCYLEYERTKVIL</sequence>
<dbReference type="Pfam" id="PF00067">
    <property type="entry name" value="p450"/>
    <property type="match status" value="1"/>
</dbReference>
<evidence type="ECO:0000256" key="8">
    <source>
        <dbReference type="RuleBase" id="RU000461"/>
    </source>
</evidence>
<dbReference type="CDD" id="cd00302">
    <property type="entry name" value="cytochrome_P450"/>
    <property type="match status" value="1"/>
</dbReference>
<dbReference type="AlphaFoldDB" id="A0A550CFI8"/>
<organism evidence="9 10">
    <name type="scientific">Schizophyllum amplum</name>
    <dbReference type="NCBI Taxonomy" id="97359"/>
    <lineage>
        <taxon>Eukaryota</taxon>
        <taxon>Fungi</taxon>
        <taxon>Dikarya</taxon>
        <taxon>Basidiomycota</taxon>
        <taxon>Agaricomycotina</taxon>
        <taxon>Agaricomycetes</taxon>
        <taxon>Agaricomycetidae</taxon>
        <taxon>Agaricales</taxon>
        <taxon>Schizophyllaceae</taxon>
        <taxon>Schizophyllum</taxon>
    </lineage>
</organism>
<dbReference type="PANTHER" id="PTHR24286">
    <property type="entry name" value="CYTOCHROME P450 26"/>
    <property type="match status" value="1"/>
</dbReference>
<dbReference type="SUPFAM" id="SSF48264">
    <property type="entry name" value="Cytochrome P450"/>
    <property type="match status" value="1"/>
</dbReference>
<dbReference type="InterPro" id="IPR001128">
    <property type="entry name" value="Cyt_P450"/>
</dbReference>
<keyword evidence="2 7" id="KW-0349">Heme</keyword>
<proteinExistence type="inferred from homology"/>
<dbReference type="InterPro" id="IPR017972">
    <property type="entry name" value="Cyt_P450_CS"/>
</dbReference>
<evidence type="ECO:0000256" key="1">
    <source>
        <dbReference type="ARBA" id="ARBA00010617"/>
    </source>
</evidence>
<dbReference type="InterPro" id="IPR036396">
    <property type="entry name" value="Cyt_P450_sf"/>
</dbReference>
<dbReference type="GO" id="GO:0020037">
    <property type="term" value="F:heme binding"/>
    <property type="evidence" value="ECO:0007669"/>
    <property type="project" value="InterPro"/>
</dbReference>
<keyword evidence="6 8" id="KW-0503">Monooxygenase</keyword>
<evidence type="ECO:0000256" key="2">
    <source>
        <dbReference type="ARBA" id="ARBA00022617"/>
    </source>
</evidence>
<keyword evidence="10" id="KW-1185">Reference proteome</keyword>
<keyword evidence="5 7" id="KW-0408">Iron</keyword>
<dbReference type="PRINTS" id="PR00463">
    <property type="entry name" value="EP450I"/>
</dbReference>
<evidence type="ECO:0000256" key="3">
    <source>
        <dbReference type="ARBA" id="ARBA00022723"/>
    </source>
</evidence>
<dbReference type="OrthoDB" id="1055148at2759"/>
<evidence type="ECO:0000256" key="4">
    <source>
        <dbReference type="ARBA" id="ARBA00023002"/>
    </source>
</evidence>
<comment type="caution">
    <text evidence="9">The sequence shown here is derived from an EMBL/GenBank/DDBJ whole genome shotgun (WGS) entry which is preliminary data.</text>
</comment>
<protein>
    <submittedName>
        <fullName evidence="9">Cytochrome P450</fullName>
    </submittedName>
</protein>
<keyword evidence="3 7" id="KW-0479">Metal-binding</keyword>
<dbReference type="GO" id="GO:0016705">
    <property type="term" value="F:oxidoreductase activity, acting on paired donors, with incorporation or reduction of molecular oxygen"/>
    <property type="evidence" value="ECO:0007669"/>
    <property type="project" value="InterPro"/>
</dbReference>
<evidence type="ECO:0000313" key="10">
    <source>
        <dbReference type="Proteomes" id="UP000320762"/>
    </source>
</evidence>
<dbReference type="Proteomes" id="UP000320762">
    <property type="component" value="Unassembled WGS sequence"/>
</dbReference>
<evidence type="ECO:0000256" key="5">
    <source>
        <dbReference type="ARBA" id="ARBA00023004"/>
    </source>
</evidence>
<feature type="binding site" description="axial binding residue" evidence="7">
    <location>
        <position position="274"/>
    </location>
    <ligand>
        <name>heme</name>
        <dbReference type="ChEBI" id="CHEBI:30413"/>
    </ligand>
    <ligandPart>
        <name>Fe</name>
        <dbReference type="ChEBI" id="CHEBI:18248"/>
    </ligandPart>
</feature>
<gene>
    <name evidence="9" type="ORF">BD626DRAFT_402504</name>
</gene>
<dbReference type="EMBL" id="VDMD01000009">
    <property type="protein sequence ID" value="TRM63570.1"/>
    <property type="molecule type" value="Genomic_DNA"/>
</dbReference>
<comment type="cofactor">
    <cofactor evidence="7">
        <name>heme</name>
        <dbReference type="ChEBI" id="CHEBI:30413"/>
    </cofactor>
</comment>
<dbReference type="Gene3D" id="1.10.630.10">
    <property type="entry name" value="Cytochrome P450"/>
    <property type="match status" value="1"/>
</dbReference>
<dbReference type="PANTHER" id="PTHR24286:SF384">
    <property type="entry name" value="P450, PUTATIVE (EUROFUNG)-RELATED"/>
    <property type="match status" value="1"/>
</dbReference>
<dbReference type="GO" id="GO:0005506">
    <property type="term" value="F:iron ion binding"/>
    <property type="evidence" value="ECO:0007669"/>
    <property type="project" value="InterPro"/>
</dbReference>
<name>A0A550CFI8_9AGAR</name>
<dbReference type="GO" id="GO:0016125">
    <property type="term" value="P:sterol metabolic process"/>
    <property type="evidence" value="ECO:0007669"/>
    <property type="project" value="TreeGrafter"/>
</dbReference>
<dbReference type="PRINTS" id="PR00385">
    <property type="entry name" value="P450"/>
</dbReference>
<comment type="similarity">
    <text evidence="1 8">Belongs to the cytochrome P450 family.</text>
</comment>
<evidence type="ECO:0000313" key="9">
    <source>
        <dbReference type="EMBL" id="TRM63570.1"/>
    </source>
</evidence>
<dbReference type="STRING" id="97359.A0A550CFI8"/>
<dbReference type="PROSITE" id="PS00086">
    <property type="entry name" value="CYTOCHROME_P450"/>
    <property type="match status" value="1"/>
</dbReference>
<evidence type="ECO:0000256" key="7">
    <source>
        <dbReference type="PIRSR" id="PIRSR602401-1"/>
    </source>
</evidence>